<name>A0AA35ZEU9_LACSI</name>
<evidence type="ECO:0000256" key="1">
    <source>
        <dbReference type="SAM" id="MobiDB-lite"/>
    </source>
</evidence>
<dbReference type="AlphaFoldDB" id="A0AA35ZEU9"/>
<feature type="compositionally biased region" description="Basic and acidic residues" evidence="1">
    <location>
        <begin position="101"/>
        <end position="116"/>
    </location>
</feature>
<dbReference type="Pfam" id="PF21529">
    <property type="entry name" value="GLV1-2"/>
    <property type="match status" value="1"/>
</dbReference>
<feature type="chain" id="PRO_5041402039" evidence="2">
    <location>
        <begin position="19"/>
        <end position="145"/>
    </location>
</feature>
<evidence type="ECO:0000256" key="2">
    <source>
        <dbReference type="SAM" id="SignalP"/>
    </source>
</evidence>
<gene>
    <name evidence="3" type="ORF">LSALG_LOCUS30448</name>
</gene>
<evidence type="ECO:0000313" key="4">
    <source>
        <dbReference type="Proteomes" id="UP001177003"/>
    </source>
</evidence>
<dbReference type="EMBL" id="OX465082">
    <property type="protein sequence ID" value="CAI9291299.1"/>
    <property type="molecule type" value="Genomic_DNA"/>
</dbReference>
<organism evidence="3 4">
    <name type="scientific">Lactuca saligna</name>
    <name type="common">Willowleaf lettuce</name>
    <dbReference type="NCBI Taxonomy" id="75948"/>
    <lineage>
        <taxon>Eukaryota</taxon>
        <taxon>Viridiplantae</taxon>
        <taxon>Streptophyta</taxon>
        <taxon>Embryophyta</taxon>
        <taxon>Tracheophyta</taxon>
        <taxon>Spermatophyta</taxon>
        <taxon>Magnoliopsida</taxon>
        <taxon>eudicotyledons</taxon>
        <taxon>Gunneridae</taxon>
        <taxon>Pentapetalae</taxon>
        <taxon>asterids</taxon>
        <taxon>campanulids</taxon>
        <taxon>Asterales</taxon>
        <taxon>Asteraceae</taxon>
        <taxon>Cichorioideae</taxon>
        <taxon>Cichorieae</taxon>
        <taxon>Lactucinae</taxon>
        <taxon>Lactuca</taxon>
    </lineage>
</organism>
<dbReference type="InterPro" id="IPR053313">
    <property type="entry name" value="RGF"/>
</dbReference>
<dbReference type="PANTHER" id="PTHR34961:SF7">
    <property type="entry name" value="TRANSMEMBRANE PROTEIN"/>
    <property type="match status" value="1"/>
</dbReference>
<feature type="region of interest" description="Disordered" evidence="1">
    <location>
        <begin position="77"/>
        <end position="145"/>
    </location>
</feature>
<reference evidence="3" key="1">
    <citation type="submission" date="2023-04" db="EMBL/GenBank/DDBJ databases">
        <authorList>
            <person name="Vijverberg K."/>
            <person name="Xiong W."/>
            <person name="Schranz E."/>
        </authorList>
    </citation>
    <scope>NUCLEOTIDE SEQUENCE</scope>
</reference>
<accession>A0AA35ZEU9</accession>
<proteinExistence type="predicted"/>
<dbReference type="Proteomes" id="UP001177003">
    <property type="component" value="Chromosome 6"/>
</dbReference>
<sequence>MYFLVYYLVIHLCVSMHACDSRHLGVFHKEPGKELHLITSKAPVIRVGHEGRNCKETNMEDKESKLEFPSEELKMRKGNDIELNLSQDGTKPQGWKNRARLTMESKQKDSKEKINNSKDNSVTEDVGVMDYAQPHRKPPIHNLQP</sequence>
<protein>
    <submittedName>
        <fullName evidence="3">Uncharacterized protein</fullName>
    </submittedName>
</protein>
<keyword evidence="2" id="KW-0732">Signal</keyword>
<feature type="signal peptide" evidence="2">
    <location>
        <begin position="1"/>
        <end position="18"/>
    </location>
</feature>
<dbReference type="InterPro" id="IPR049306">
    <property type="entry name" value="GLV1-2"/>
</dbReference>
<dbReference type="PANTHER" id="PTHR34961">
    <property type="entry name" value="TRANSMEMBRANE PROTEIN"/>
    <property type="match status" value="1"/>
</dbReference>
<evidence type="ECO:0000313" key="3">
    <source>
        <dbReference type="EMBL" id="CAI9291299.1"/>
    </source>
</evidence>
<keyword evidence="4" id="KW-1185">Reference proteome</keyword>